<name>A0ABP6F4X3_9ACTN</name>
<protein>
    <submittedName>
        <fullName evidence="2">Uncharacterized protein</fullName>
    </submittedName>
</protein>
<keyword evidence="3" id="KW-1185">Reference proteome</keyword>
<feature type="region of interest" description="Disordered" evidence="1">
    <location>
        <begin position="1"/>
        <end position="27"/>
    </location>
</feature>
<gene>
    <name evidence="2" type="ORF">GCM10009864_62340</name>
</gene>
<evidence type="ECO:0000313" key="3">
    <source>
        <dbReference type="Proteomes" id="UP001500994"/>
    </source>
</evidence>
<reference evidence="3" key="1">
    <citation type="journal article" date="2019" name="Int. J. Syst. Evol. Microbiol.">
        <title>The Global Catalogue of Microorganisms (GCM) 10K type strain sequencing project: providing services to taxonomists for standard genome sequencing and annotation.</title>
        <authorList>
            <consortium name="The Broad Institute Genomics Platform"/>
            <consortium name="The Broad Institute Genome Sequencing Center for Infectious Disease"/>
            <person name="Wu L."/>
            <person name="Ma J."/>
        </authorList>
    </citation>
    <scope>NUCLEOTIDE SEQUENCE [LARGE SCALE GENOMIC DNA]</scope>
    <source>
        <strain evidence="3">JCM 16374</strain>
    </source>
</reference>
<proteinExistence type="predicted"/>
<organism evidence="2 3">
    <name type="scientific">Streptomyces lunalinharesii</name>
    <dbReference type="NCBI Taxonomy" id="333384"/>
    <lineage>
        <taxon>Bacteria</taxon>
        <taxon>Bacillati</taxon>
        <taxon>Actinomycetota</taxon>
        <taxon>Actinomycetes</taxon>
        <taxon>Kitasatosporales</taxon>
        <taxon>Streptomycetaceae</taxon>
        <taxon>Streptomyces</taxon>
    </lineage>
</organism>
<dbReference type="Proteomes" id="UP001500994">
    <property type="component" value="Unassembled WGS sequence"/>
</dbReference>
<dbReference type="EMBL" id="BAAARK010000027">
    <property type="protein sequence ID" value="GAA2681322.1"/>
    <property type="molecule type" value="Genomic_DNA"/>
</dbReference>
<feature type="region of interest" description="Disordered" evidence="1">
    <location>
        <begin position="187"/>
        <end position="211"/>
    </location>
</feature>
<sequence length="211" mass="23186">MKMRRSIPPSCTAPTEQSPGPINIPSKSILLRGGRVEGPADRGGLRDGPGFRGGAIYVVGAESMVSPEPVVGAMYVADPMHAAGPVYVTSLARPVGAARTWRSGVRDGPAAQGVRGAECAWHLRRPSGWAPLYPFPVERSVTAEHLDALLPRHRPVRRRIGMHQLAMHHLAMRQLAIRHHRVRRTAALAPEPDAGTWPQHEQRERDDRRFP</sequence>
<feature type="compositionally biased region" description="Basic and acidic residues" evidence="1">
    <location>
        <begin position="200"/>
        <end position="211"/>
    </location>
</feature>
<evidence type="ECO:0000313" key="2">
    <source>
        <dbReference type="EMBL" id="GAA2681322.1"/>
    </source>
</evidence>
<evidence type="ECO:0000256" key="1">
    <source>
        <dbReference type="SAM" id="MobiDB-lite"/>
    </source>
</evidence>
<accession>A0ABP6F4X3</accession>
<comment type="caution">
    <text evidence="2">The sequence shown here is derived from an EMBL/GenBank/DDBJ whole genome shotgun (WGS) entry which is preliminary data.</text>
</comment>